<sequence>MTDIQPIPKEEEEKKTFFDPAKAQERVLTEFKKRAETSKFLPEVLERSADTILSANEAYTKRILQLDKEAEIEFDKADTALNRLENIAQNPPIINRILSLFDPDFSAAAQQKRVERARLGLARIQGQEQRAAQFRSLSVASVDQLRQAAKDFYTINREGFVDAVELAKFGITIDQTIRRQTLDKVVDASNDELQHWLDKPRTAPDDLQNREGLIEIELIRRKAAEVQVELQELVLNKQQRDFSVRSFLDKFPDLKSAKKALSEPNKLPENIPPGALRDEINRIEGVEITLETHKLALQANNLRLIDTMKQQLFRQLSFMDVQQLLASSQTGVITLGDFKFSRAEIKTLLATKQKQEAEENKVFTDAVIASTGLETNKFIVDDRAQVLASVVNPELSSPGRADLPGDIQIQILDTEAKVNSLDPLKAQPGVASETSAILQAQIETLDKRIEDTIKNNYTTEQQPAVREWAEKRRIDNAENAAKYLVSNVGNPNLLDSSFELGMAW</sequence>
<comment type="caution">
    <text evidence="1">The sequence shown here is derived from an EMBL/GenBank/DDBJ whole genome shotgun (WGS) entry which is preliminary data.</text>
</comment>
<reference evidence="1" key="1">
    <citation type="journal article" date="2015" name="Nature">
        <title>Complex archaea that bridge the gap between prokaryotes and eukaryotes.</title>
        <authorList>
            <person name="Spang A."/>
            <person name="Saw J.H."/>
            <person name="Jorgensen S.L."/>
            <person name="Zaremba-Niedzwiedzka K."/>
            <person name="Martijn J."/>
            <person name="Lind A.E."/>
            <person name="van Eijk R."/>
            <person name="Schleper C."/>
            <person name="Guy L."/>
            <person name="Ettema T.J."/>
        </authorList>
    </citation>
    <scope>NUCLEOTIDE SEQUENCE</scope>
</reference>
<accession>A0A0F9K1U8</accession>
<dbReference type="EMBL" id="LAZR01016282">
    <property type="protein sequence ID" value="KKM05173.1"/>
    <property type="molecule type" value="Genomic_DNA"/>
</dbReference>
<dbReference type="AlphaFoldDB" id="A0A0F9K1U8"/>
<proteinExistence type="predicted"/>
<feature type="non-terminal residue" evidence="1">
    <location>
        <position position="504"/>
    </location>
</feature>
<protein>
    <submittedName>
        <fullName evidence="1">Uncharacterized protein</fullName>
    </submittedName>
</protein>
<name>A0A0F9K1U8_9ZZZZ</name>
<evidence type="ECO:0000313" key="1">
    <source>
        <dbReference type="EMBL" id="KKM05173.1"/>
    </source>
</evidence>
<organism evidence="1">
    <name type="scientific">marine sediment metagenome</name>
    <dbReference type="NCBI Taxonomy" id="412755"/>
    <lineage>
        <taxon>unclassified sequences</taxon>
        <taxon>metagenomes</taxon>
        <taxon>ecological metagenomes</taxon>
    </lineage>
</organism>
<gene>
    <name evidence="1" type="ORF">LCGC14_1756760</name>
</gene>